<evidence type="ECO:0000313" key="1">
    <source>
        <dbReference type="EMBL" id="OIN59699.1"/>
    </source>
</evidence>
<protein>
    <submittedName>
        <fullName evidence="1">Uncharacterized protein</fullName>
    </submittedName>
</protein>
<comment type="caution">
    <text evidence="1">The sequence shown here is derived from an EMBL/GenBank/DDBJ whole genome shotgun (WGS) entry which is preliminary data.</text>
</comment>
<proteinExistence type="predicted"/>
<gene>
    <name evidence="1" type="ORF">BLX24_07480</name>
</gene>
<evidence type="ECO:0000313" key="2">
    <source>
        <dbReference type="Proteomes" id="UP000181790"/>
    </source>
</evidence>
<name>A0A1S2VLS8_9BACT</name>
<dbReference type="EMBL" id="MORL01000003">
    <property type="protein sequence ID" value="OIN59699.1"/>
    <property type="molecule type" value="Genomic_DNA"/>
</dbReference>
<accession>A0A1S2VLS8</accession>
<dbReference type="RefSeq" id="WP_071502497.1">
    <property type="nucleotide sequence ID" value="NZ_MORL01000003.1"/>
</dbReference>
<organism evidence="1 2">
    <name type="scientific">Arsenicibacter rosenii</name>
    <dbReference type="NCBI Taxonomy" id="1750698"/>
    <lineage>
        <taxon>Bacteria</taxon>
        <taxon>Pseudomonadati</taxon>
        <taxon>Bacteroidota</taxon>
        <taxon>Cytophagia</taxon>
        <taxon>Cytophagales</taxon>
        <taxon>Spirosomataceae</taxon>
        <taxon>Arsenicibacter</taxon>
    </lineage>
</organism>
<keyword evidence="2" id="KW-1185">Reference proteome</keyword>
<dbReference type="PROSITE" id="PS51257">
    <property type="entry name" value="PROKAR_LIPOPROTEIN"/>
    <property type="match status" value="1"/>
</dbReference>
<reference evidence="1 2" key="1">
    <citation type="submission" date="2016-10" db="EMBL/GenBank/DDBJ databases">
        <title>Arsenicibacter rosenii gen. nov., sp. nov., an efficient arsenic-methylating bacterium isolated from an arsenic-contaminated paddy soil.</title>
        <authorList>
            <person name="Huang K."/>
        </authorList>
    </citation>
    <scope>NUCLEOTIDE SEQUENCE [LARGE SCALE GENOMIC DNA]</scope>
    <source>
        <strain evidence="1 2">SM-1</strain>
    </source>
</reference>
<dbReference type="Proteomes" id="UP000181790">
    <property type="component" value="Unassembled WGS sequence"/>
</dbReference>
<sequence length="157" mass="16521">MQFAKYCFGLLVAGVFVMGCNKDKADPDLAAVVEGNYQVYAYRLGQDSVNLPTPPSSTVVSGTSTFVVNSSLSFKKSTNTQSSINFVFSAAKQQNINGAQFTTSTSRNQTGTVDLVSNPGGSVVISSGGQQLGAGDSQTVRLTLETSNGTLRVYAKR</sequence>
<dbReference type="AlphaFoldDB" id="A0A1S2VLS8"/>